<dbReference type="SUPFAM" id="SSF109604">
    <property type="entry name" value="HD-domain/PDEase-like"/>
    <property type="match status" value="1"/>
</dbReference>
<dbReference type="PIRSF" id="PIRSF035170">
    <property type="entry name" value="HD_phosphohydro"/>
    <property type="match status" value="1"/>
</dbReference>
<dbReference type="Proteomes" id="UP001597510">
    <property type="component" value="Unassembled WGS sequence"/>
</dbReference>
<gene>
    <name evidence="1" type="ORF">ACFSR2_17885</name>
</gene>
<dbReference type="InterPro" id="IPR009218">
    <property type="entry name" value="HD_phosphohydro"/>
</dbReference>
<dbReference type="PANTHER" id="PTHR21174:SF0">
    <property type="entry name" value="HD PHOSPHOHYDROLASE FAMILY PROTEIN-RELATED"/>
    <property type="match status" value="1"/>
</dbReference>
<sequence length="196" mass="23183">MLKSYTSDTNLVHKYWHELEEAYSQKGRHYHTLAHLENMLVELNNIKTEIQDWDTVLFSLYYHDAVYNVLKSDNEEQSADLAQKRMQAIGVPTHIVDTCHTQIIATKKHTLSDNTDTNYFTDADLSVLGKDPETYTLYTQQVRKEYSIYPDLLYKPGRKKVLRHFLDMDRIFKTDYFFNKYESAAKKNLQKELETL</sequence>
<dbReference type="EMBL" id="JBHULC010000021">
    <property type="protein sequence ID" value="MFD2522775.1"/>
    <property type="molecule type" value="Genomic_DNA"/>
</dbReference>
<accession>A0ABW5JD64</accession>
<keyword evidence="2" id="KW-1185">Reference proteome</keyword>
<evidence type="ECO:0000313" key="2">
    <source>
        <dbReference type="Proteomes" id="UP001597510"/>
    </source>
</evidence>
<organism evidence="1 2">
    <name type="scientific">Emticicia soli</name>
    <dbReference type="NCBI Taxonomy" id="2027878"/>
    <lineage>
        <taxon>Bacteria</taxon>
        <taxon>Pseudomonadati</taxon>
        <taxon>Bacteroidota</taxon>
        <taxon>Cytophagia</taxon>
        <taxon>Cytophagales</taxon>
        <taxon>Leadbetterellaceae</taxon>
        <taxon>Emticicia</taxon>
    </lineage>
</organism>
<evidence type="ECO:0000313" key="1">
    <source>
        <dbReference type="EMBL" id="MFD2522775.1"/>
    </source>
</evidence>
<reference evidence="2" key="1">
    <citation type="journal article" date="2019" name="Int. J. Syst. Evol. Microbiol.">
        <title>The Global Catalogue of Microorganisms (GCM) 10K type strain sequencing project: providing services to taxonomists for standard genome sequencing and annotation.</title>
        <authorList>
            <consortium name="The Broad Institute Genomics Platform"/>
            <consortium name="The Broad Institute Genome Sequencing Center for Infectious Disease"/>
            <person name="Wu L."/>
            <person name="Ma J."/>
        </authorList>
    </citation>
    <scope>NUCLEOTIDE SEQUENCE [LARGE SCALE GENOMIC DNA]</scope>
    <source>
        <strain evidence="2">KCTC 52344</strain>
    </source>
</reference>
<evidence type="ECO:0008006" key="3">
    <source>
        <dbReference type="Google" id="ProtNLM"/>
    </source>
</evidence>
<proteinExistence type="predicted"/>
<name>A0ABW5JD64_9BACT</name>
<protein>
    <recommendedName>
        <fullName evidence="3">Metal-dependent HD superfamily phosphohydrolase</fullName>
    </recommendedName>
</protein>
<comment type="caution">
    <text evidence="1">The sequence shown here is derived from an EMBL/GenBank/DDBJ whole genome shotgun (WGS) entry which is preliminary data.</text>
</comment>
<dbReference type="PANTHER" id="PTHR21174">
    <property type="match status" value="1"/>
</dbReference>
<dbReference type="Gene3D" id="1.10.3210.10">
    <property type="entry name" value="Hypothetical protein af1432"/>
    <property type="match status" value="1"/>
</dbReference>